<reference evidence="2 3" key="1">
    <citation type="journal article" date="2021" name="Elife">
        <title>Chloroplast acquisition without the gene transfer in kleptoplastic sea slugs, Plakobranchus ocellatus.</title>
        <authorList>
            <person name="Maeda T."/>
            <person name="Takahashi S."/>
            <person name="Yoshida T."/>
            <person name="Shimamura S."/>
            <person name="Takaki Y."/>
            <person name="Nagai Y."/>
            <person name="Toyoda A."/>
            <person name="Suzuki Y."/>
            <person name="Arimoto A."/>
            <person name="Ishii H."/>
            <person name="Satoh N."/>
            <person name="Nishiyama T."/>
            <person name="Hasebe M."/>
            <person name="Maruyama T."/>
            <person name="Minagawa J."/>
            <person name="Obokata J."/>
            <person name="Shigenobu S."/>
        </authorList>
    </citation>
    <scope>NUCLEOTIDE SEQUENCE [LARGE SCALE GENOMIC DNA]</scope>
</reference>
<keyword evidence="1" id="KW-1133">Transmembrane helix</keyword>
<feature type="transmembrane region" description="Helical" evidence="1">
    <location>
        <begin position="62"/>
        <end position="80"/>
    </location>
</feature>
<evidence type="ECO:0000313" key="3">
    <source>
        <dbReference type="Proteomes" id="UP000735302"/>
    </source>
</evidence>
<keyword evidence="1" id="KW-0472">Membrane</keyword>
<gene>
    <name evidence="2" type="ORF">PoB_006970400</name>
</gene>
<organism evidence="2 3">
    <name type="scientific">Plakobranchus ocellatus</name>
    <dbReference type="NCBI Taxonomy" id="259542"/>
    <lineage>
        <taxon>Eukaryota</taxon>
        <taxon>Metazoa</taxon>
        <taxon>Spiralia</taxon>
        <taxon>Lophotrochozoa</taxon>
        <taxon>Mollusca</taxon>
        <taxon>Gastropoda</taxon>
        <taxon>Heterobranchia</taxon>
        <taxon>Euthyneura</taxon>
        <taxon>Panpulmonata</taxon>
        <taxon>Sacoglossa</taxon>
        <taxon>Placobranchoidea</taxon>
        <taxon>Plakobranchidae</taxon>
        <taxon>Plakobranchus</taxon>
    </lineage>
</organism>
<comment type="caution">
    <text evidence="2">The sequence shown here is derived from an EMBL/GenBank/DDBJ whole genome shotgun (WGS) entry which is preliminary data.</text>
</comment>
<dbReference type="AlphaFoldDB" id="A0AAV4DGQ1"/>
<evidence type="ECO:0000313" key="2">
    <source>
        <dbReference type="EMBL" id="GFO43199.1"/>
    </source>
</evidence>
<protein>
    <submittedName>
        <fullName evidence="2">Uncharacterized protein</fullName>
    </submittedName>
</protein>
<proteinExistence type="predicted"/>
<sequence>MDSESALRSARNLLSRVRALQTRLILPEDLKAWDHLIVDRLCTKTKLNYKQTASQRRSEYNIVLPHVYSVLIEVFFMIMLKFPDHQKMHNASRFLVPYMF</sequence>
<accession>A0AAV4DGQ1</accession>
<keyword evidence="3" id="KW-1185">Reference proteome</keyword>
<evidence type="ECO:0000256" key="1">
    <source>
        <dbReference type="SAM" id="Phobius"/>
    </source>
</evidence>
<keyword evidence="1" id="KW-0812">Transmembrane</keyword>
<dbReference type="Proteomes" id="UP000735302">
    <property type="component" value="Unassembled WGS sequence"/>
</dbReference>
<name>A0AAV4DGQ1_9GAST</name>
<dbReference type="EMBL" id="BLXT01007857">
    <property type="protein sequence ID" value="GFO43199.1"/>
    <property type="molecule type" value="Genomic_DNA"/>
</dbReference>